<protein>
    <submittedName>
        <fullName evidence="2">Uncharacterized protein</fullName>
    </submittedName>
</protein>
<feature type="transmembrane region" description="Helical" evidence="1">
    <location>
        <begin position="140"/>
        <end position="157"/>
    </location>
</feature>
<sequence>MRSLPVLPSFPLPIQAVADSSRLLPVEQAPVRRARQGTRDLSPMPLQAGQDAVPLACDWGDSAEDFDHRPESSPSRKPLPRFVPLQPELYATHRHPWSVNSVIDMFRIYLPEITISSGVMLATGFLAGRILSRHTGSQEVLPVLAGYSGIQILVLALMYGSAKSSSPSHTRLQMKKLLLVCLLLLGFHLLAHSVVTAIL</sequence>
<evidence type="ECO:0000313" key="3">
    <source>
        <dbReference type="Proteomes" id="UP001165653"/>
    </source>
</evidence>
<dbReference type="RefSeq" id="WP_264516352.1">
    <property type="nucleotide sequence ID" value="NZ_JAPDDR010000018.1"/>
</dbReference>
<feature type="transmembrane region" description="Helical" evidence="1">
    <location>
        <begin position="108"/>
        <end position="128"/>
    </location>
</feature>
<keyword evidence="1" id="KW-0472">Membrane</keyword>
<reference evidence="2" key="1">
    <citation type="submission" date="2022-10" db="EMBL/GenBank/DDBJ databases">
        <title>Luteolibacter sp. GHJ8, whole genome shotgun sequencing project.</title>
        <authorList>
            <person name="Zhao G."/>
            <person name="Shen L."/>
        </authorList>
    </citation>
    <scope>NUCLEOTIDE SEQUENCE</scope>
    <source>
        <strain evidence="2">GHJ8</strain>
    </source>
</reference>
<keyword evidence="3" id="KW-1185">Reference proteome</keyword>
<organism evidence="2 3">
    <name type="scientific">Luteolibacter rhizosphaerae</name>
    <dbReference type="NCBI Taxonomy" id="2989719"/>
    <lineage>
        <taxon>Bacteria</taxon>
        <taxon>Pseudomonadati</taxon>
        <taxon>Verrucomicrobiota</taxon>
        <taxon>Verrucomicrobiia</taxon>
        <taxon>Verrucomicrobiales</taxon>
        <taxon>Verrucomicrobiaceae</taxon>
        <taxon>Luteolibacter</taxon>
    </lineage>
</organism>
<accession>A0ABT3GA84</accession>
<name>A0ABT3GA84_9BACT</name>
<dbReference type="Proteomes" id="UP001165653">
    <property type="component" value="Unassembled WGS sequence"/>
</dbReference>
<dbReference type="EMBL" id="JAPDDR010000018">
    <property type="protein sequence ID" value="MCW1916759.1"/>
    <property type="molecule type" value="Genomic_DNA"/>
</dbReference>
<evidence type="ECO:0000313" key="2">
    <source>
        <dbReference type="EMBL" id="MCW1916759.1"/>
    </source>
</evidence>
<evidence type="ECO:0000256" key="1">
    <source>
        <dbReference type="SAM" id="Phobius"/>
    </source>
</evidence>
<keyword evidence="1" id="KW-0812">Transmembrane</keyword>
<comment type="caution">
    <text evidence="2">The sequence shown here is derived from an EMBL/GenBank/DDBJ whole genome shotgun (WGS) entry which is preliminary data.</text>
</comment>
<proteinExistence type="predicted"/>
<keyword evidence="1" id="KW-1133">Transmembrane helix</keyword>
<feature type="transmembrane region" description="Helical" evidence="1">
    <location>
        <begin position="177"/>
        <end position="198"/>
    </location>
</feature>
<gene>
    <name evidence="2" type="ORF">OJ996_24440</name>
</gene>